<dbReference type="InterPro" id="IPR002716">
    <property type="entry name" value="PIN_dom"/>
</dbReference>
<dbReference type="InterPro" id="IPR029060">
    <property type="entry name" value="PIN-like_dom_sf"/>
</dbReference>
<dbReference type="AlphaFoldDB" id="A0A3B0UW06"/>
<proteinExistence type="predicted"/>
<evidence type="ECO:0000313" key="7">
    <source>
        <dbReference type="EMBL" id="VAW30592.1"/>
    </source>
</evidence>
<keyword evidence="2" id="KW-0540">Nuclease</keyword>
<dbReference type="PANTHER" id="PTHR42740:SF1">
    <property type="entry name" value="RIBONUCLEASE VAPC3"/>
    <property type="match status" value="1"/>
</dbReference>
<evidence type="ECO:0000256" key="3">
    <source>
        <dbReference type="ARBA" id="ARBA00022723"/>
    </source>
</evidence>
<evidence type="ECO:0000256" key="1">
    <source>
        <dbReference type="ARBA" id="ARBA00022649"/>
    </source>
</evidence>
<sequence>MSLFIDSSIWIDYFNGVETVETDFLDSSLGKEQIVVGDLILVKVLQGFRLDKDFDAAHHALTRFPVLEMVNQSLAVQSASNYRALRKKGVTIRKTVDCLIATFCIESNLTLLHSDRDFIPFAQHLKLMVWQP</sequence>
<evidence type="ECO:0000259" key="6">
    <source>
        <dbReference type="Pfam" id="PF01850"/>
    </source>
</evidence>
<organism evidence="7">
    <name type="scientific">hydrothermal vent metagenome</name>
    <dbReference type="NCBI Taxonomy" id="652676"/>
    <lineage>
        <taxon>unclassified sequences</taxon>
        <taxon>metagenomes</taxon>
        <taxon>ecological metagenomes</taxon>
    </lineage>
</organism>
<dbReference type="EMBL" id="UOEU01000068">
    <property type="protein sequence ID" value="VAW30592.1"/>
    <property type="molecule type" value="Genomic_DNA"/>
</dbReference>
<dbReference type="CDD" id="cd18760">
    <property type="entry name" value="PIN_MtVapC3-like"/>
    <property type="match status" value="1"/>
</dbReference>
<dbReference type="SUPFAM" id="SSF88723">
    <property type="entry name" value="PIN domain-like"/>
    <property type="match status" value="1"/>
</dbReference>
<dbReference type="Pfam" id="PF01850">
    <property type="entry name" value="PIN"/>
    <property type="match status" value="1"/>
</dbReference>
<keyword evidence="1" id="KW-1277">Toxin-antitoxin system</keyword>
<protein>
    <recommendedName>
        <fullName evidence="6">PIN domain-containing protein</fullName>
    </recommendedName>
</protein>
<dbReference type="Gene3D" id="3.40.50.1010">
    <property type="entry name" value="5'-nuclease"/>
    <property type="match status" value="1"/>
</dbReference>
<keyword evidence="4" id="KW-0378">Hydrolase</keyword>
<dbReference type="GO" id="GO:0046872">
    <property type="term" value="F:metal ion binding"/>
    <property type="evidence" value="ECO:0007669"/>
    <property type="project" value="UniProtKB-KW"/>
</dbReference>
<dbReference type="PANTHER" id="PTHR42740">
    <property type="entry name" value="RIBONUCLEASE VAPC3"/>
    <property type="match status" value="1"/>
</dbReference>
<evidence type="ECO:0000256" key="4">
    <source>
        <dbReference type="ARBA" id="ARBA00022801"/>
    </source>
</evidence>
<keyword evidence="5" id="KW-0460">Magnesium</keyword>
<gene>
    <name evidence="7" type="ORF">MNBD_CHLOROFLEXI01-1420</name>
</gene>
<reference evidence="7" key="1">
    <citation type="submission" date="2018-06" db="EMBL/GenBank/DDBJ databases">
        <authorList>
            <person name="Zhirakovskaya E."/>
        </authorList>
    </citation>
    <scope>NUCLEOTIDE SEQUENCE</scope>
</reference>
<dbReference type="GO" id="GO:0016787">
    <property type="term" value="F:hydrolase activity"/>
    <property type="evidence" value="ECO:0007669"/>
    <property type="project" value="UniProtKB-KW"/>
</dbReference>
<dbReference type="InterPro" id="IPR051749">
    <property type="entry name" value="PINc/VapC_TA_RNase"/>
</dbReference>
<evidence type="ECO:0000256" key="2">
    <source>
        <dbReference type="ARBA" id="ARBA00022722"/>
    </source>
</evidence>
<name>A0A3B0UW06_9ZZZZ</name>
<keyword evidence="3" id="KW-0479">Metal-binding</keyword>
<accession>A0A3B0UW06</accession>
<dbReference type="GO" id="GO:0004540">
    <property type="term" value="F:RNA nuclease activity"/>
    <property type="evidence" value="ECO:0007669"/>
    <property type="project" value="TreeGrafter"/>
</dbReference>
<evidence type="ECO:0000256" key="5">
    <source>
        <dbReference type="ARBA" id="ARBA00022842"/>
    </source>
</evidence>
<feature type="domain" description="PIN" evidence="6">
    <location>
        <begin position="4"/>
        <end position="118"/>
    </location>
</feature>